<dbReference type="Proteomes" id="UP000295277">
    <property type="component" value="Unassembled WGS sequence"/>
</dbReference>
<dbReference type="GO" id="GO:0004519">
    <property type="term" value="F:endonuclease activity"/>
    <property type="evidence" value="ECO:0007669"/>
    <property type="project" value="UniProtKB-KW"/>
</dbReference>
<dbReference type="PANTHER" id="PTHR35562:SF2">
    <property type="entry name" value="DNA ENDONUCLEASE SMRA-RELATED"/>
    <property type="match status" value="1"/>
</dbReference>
<gene>
    <name evidence="3" type="ORF">EV216_12125</name>
</gene>
<evidence type="ECO:0000313" key="4">
    <source>
        <dbReference type="Proteomes" id="UP000295277"/>
    </source>
</evidence>
<dbReference type="Pfam" id="PF01713">
    <property type="entry name" value="Smr"/>
    <property type="match status" value="1"/>
</dbReference>
<dbReference type="EMBL" id="SLVM01000021">
    <property type="protein sequence ID" value="TCM79988.1"/>
    <property type="molecule type" value="Genomic_DNA"/>
</dbReference>
<organism evidence="3 4">
    <name type="scientific">Rhodovulum steppense</name>
    <dbReference type="NCBI Taxonomy" id="540251"/>
    <lineage>
        <taxon>Bacteria</taxon>
        <taxon>Pseudomonadati</taxon>
        <taxon>Pseudomonadota</taxon>
        <taxon>Alphaproteobacteria</taxon>
        <taxon>Rhodobacterales</taxon>
        <taxon>Paracoccaceae</taxon>
        <taxon>Rhodovulum</taxon>
    </lineage>
</organism>
<accession>A0A4R1YPH1</accession>
<protein>
    <submittedName>
        <fullName evidence="3">DNA-nicking Smr family endonuclease</fullName>
    </submittedName>
</protein>
<name>A0A4R1YPH1_9RHOB</name>
<comment type="caution">
    <text evidence="3">The sequence shown here is derived from an EMBL/GenBank/DDBJ whole genome shotgun (WGS) entry which is preliminary data.</text>
</comment>
<dbReference type="Gene3D" id="3.30.1370.110">
    <property type="match status" value="1"/>
</dbReference>
<feature type="region of interest" description="Disordered" evidence="1">
    <location>
        <begin position="1"/>
        <end position="59"/>
    </location>
</feature>
<feature type="domain" description="Smr" evidence="2">
    <location>
        <begin position="99"/>
        <end position="189"/>
    </location>
</feature>
<keyword evidence="3" id="KW-0255">Endonuclease</keyword>
<dbReference type="SMART" id="SM00463">
    <property type="entry name" value="SMR"/>
    <property type="match status" value="1"/>
</dbReference>
<keyword evidence="3" id="KW-0378">Hydrolase</keyword>
<proteinExistence type="predicted"/>
<dbReference type="PROSITE" id="PS50828">
    <property type="entry name" value="SMR"/>
    <property type="match status" value="1"/>
</dbReference>
<evidence type="ECO:0000259" key="2">
    <source>
        <dbReference type="PROSITE" id="PS50828"/>
    </source>
</evidence>
<feature type="compositionally biased region" description="Pro residues" evidence="1">
    <location>
        <begin position="29"/>
        <end position="55"/>
    </location>
</feature>
<dbReference type="InterPro" id="IPR036063">
    <property type="entry name" value="Smr_dom_sf"/>
</dbReference>
<evidence type="ECO:0000256" key="1">
    <source>
        <dbReference type="SAM" id="MobiDB-lite"/>
    </source>
</evidence>
<dbReference type="SUPFAM" id="SSF160443">
    <property type="entry name" value="SMR domain-like"/>
    <property type="match status" value="1"/>
</dbReference>
<keyword evidence="4" id="KW-1185">Reference proteome</keyword>
<dbReference type="OrthoDB" id="7165597at2"/>
<sequence>MVRRRSGQLSGEDRALWDLVARRTRPLPGKRPGPAPEPGEPKEPPAAPSPGPAPIAPFRIGARANGTATSAPPSDAAIRMDRKAFNRLKGGKLSPEARIDLHGMTLAEAHPALTGFILRAQAEGRRLVLVITGKGQGPDGDGPIPERRGVLRRQVPHWLHQPPLAAAVLQVAQAHRRHGGDGAVYVYLRRPR</sequence>
<dbReference type="PANTHER" id="PTHR35562">
    <property type="entry name" value="DNA ENDONUCLEASE SMRA-RELATED"/>
    <property type="match status" value="1"/>
</dbReference>
<keyword evidence="3" id="KW-0540">Nuclease</keyword>
<evidence type="ECO:0000313" key="3">
    <source>
        <dbReference type="EMBL" id="TCM79988.1"/>
    </source>
</evidence>
<dbReference type="RefSeq" id="WP_132696038.1">
    <property type="nucleotide sequence ID" value="NZ_SLVM01000021.1"/>
</dbReference>
<dbReference type="InterPro" id="IPR002625">
    <property type="entry name" value="Smr_dom"/>
</dbReference>
<reference evidence="3 4" key="1">
    <citation type="submission" date="2019-03" db="EMBL/GenBank/DDBJ databases">
        <title>Genomic Encyclopedia of Type Strains, Phase IV (KMG-IV): sequencing the most valuable type-strain genomes for metagenomic binning, comparative biology and taxonomic classification.</title>
        <authorList>
            <person name="Goeker M."/>
        </authorList>
    </citation>
    <scope>NUCLEOTIDE SEQUENCE [LARGE SCALE GENOMIC DNA]</scope>
    <source>
        <strain evidence="3 4">DSM 21153</strain>
    </source>
</reference>
<dbReference type="AlphaFoldDB" id="A0A4R1YPH1"/>